<accession>A0A7N9CP42</accession>
<protein>
    <submittedName>
        <fullName evidence="1">Uncharacterized protein</fullName>
    </submittedName>
</protein>
<dbReference type="GeneTree" id="ENSGT00910000147944"/>
<dbReference type="AlphaFoldDB" id="A0A7N9CP42"/>
<dbReference type="Ensembl" id="ENSMFAT00000081063.1">
    <property type="protein sequence ID" value="ENSMFAP00000053859.1"/>
    <property type="gene ID" value="ENSMFAG00000053751.1"/>
</dbReference>
<sequence length="53" mass="5970">PVLNSCPQAQSLHESFENILKSLDDRADSSWATEQDSVSKKKKISWHLVTAQD</sequence>
<evidence type="ECO:0000313" key="2">
    <source>
        <dbReference type="Proteomes" id="UP000233100"/>
    </source>
</evidence>
<reference evidence="1 2" key="1">
    <citation type="submission" date="2013-03" db="EMBL/GenBank/DDBJ databases">
        <authorList>
            <person name="Warren W."/>
            <person name="Wilson R.K."/>
        </authorList>
    </citation>
    <scope>NUCLEOTIDE SEQUENCE</scope>
</reference>
<dbReference type="Proteomes" id="UP000233100">
    <property type="component" value="Chromosome 10"/>
</dbReference>
<reference evidence="1" key="2">
    <citation type="submission" date="2025-08" db="UniProtKB">
        <authorList>
            <consortium name="Ensembl"/>
        </authorList>
    </citation>
    <scope>IDENTIFICATION</scope>
</reference>
<name>A0A7N9CP42_MACFA</name>
<reference evidence="1" key="3">
    <citation type="submission" date="2025-09" db="UniProtKB">
        <authorList>
            <consortium name="Ensembl"/>
        </authorList>
    </citation>
    <scope>IDENTIFICATION</scope>
</reference>
<proteinExistence type="predicted"/>
<organism evidence="1 2">
    <name type="scientific">Macaca fascicularis</name>
    <name type="common">Crab-eating macaque</name>
    <name type="synonym">Cynomolgus monkey</name>
    <dbReference type="NCBI Taxonomy" id="9541"/>
    <lineage>
        <taxon>Eukaryota</taxon>
        <taxon>Metazoa</taxon>
        <taxon>Chordata</taxon>
        <taxon>Craniata</taxon>
        <taxon>Vertebrata</taxon>
        <taxon>Euteleostomi</taxon>
        <taxon>Mammalia</taxon>
        <taxon>Eutheria</taxon>
        <taxon>Euarchontoglires</taxon>
        <taxon>Primates</taxon>
        <taxon>Haplorrhini</taxon>
        <taxon>Catarrhini</taxon>
        <taxon>Cercopithecidae</taxon>
        <taxon>Cercopithecinae</taxon>
        <taxon>Macaca</taxon>
    </lineage>
</organism>
<evidence type="ECO:0000313" key="1">
    <source>
        <dbReference type="Ensembl" id="ENSMFAP00000053859.1"/>
    </source>
</evidence>
<keyword evidence="2" id="KW-1185">Reference proteome</keyword>